<dbReference type="Proteomes" id="UP001153365">
    <property type="component" value="Unassembled WGS sequence"/>
</dbReference>
<dbReference type="AlphaFoldDB" id="A0AAV0B9N1"/>
<keyword evidence="4" id="KW-1185">Reference proteome</keyword>
<dbReference type="SUPFAM" id="SSF49329">
    <property type="entry name" value="Cu,Zn superoxide dismutase-like"/>
    <property type="match status" value="1"/>
</dbReference>
<dbReference type="Pfam" id="PF00080">
    <property type="entry name" value="Sod_Cu"/>
    <property type="match status" value="1"/>
</dbReference>
<feature type="region of interest" description="Disordered" evidence="1">
    <location>
        <begin position="38"/>
        <end position="66"/>
    </location>
</feature>
<dbReference type="GO" id="GO:0006801">
    <property type="term" value="P:superoxide metabolic process"/>
    <property type="evidence" value="ECO:0007669"/>
    <property type="project" value="InterPro"/>
</dbReference>
<evidence type="ECO:0000313" key="4">
    <source>
        <dbReference type="Proteomes" id="UP001153365"/>
    </source>
</evidence>
<dbReference type="EMBL" id="CALTRL010004876">
    <property type="protein sequence ID" value="CAH7683729.1"/>
    <property type="molecule type" value="Genomic_DNA"/>
</dbReference>
<gene>
    <name evidence="3" type="ORF">PPACK8108_LOCUS17419</name>
</gene>
<sequence>MSRTFQKDICFNLLKKISLIVFSSILLTTVSGVGGMSDGSTVATHPHPGGSNEGPDDKSCSGGNAHTARASIKGHGGIHGVVRFDLIHGGLEPTLIQVNVSGLPAGSTYAYHVHEHRVDNGNCSTALGHFNPTNVPMTATCDFYKPSTCMAGDLAGMFGNLQGGVNNEIRYYTPFLKFSPREQSFVGKSVVIHSPDTKRIACGKFCLYKKRKISLTKPSF</sequence>
<dbReference type="Gene3D" id="2.60.40.200">
    <property type="entry name" value="Superoxide dismutase, copper/zinc binding domain"/>
    <property type="match status" value="1"/>
</dbReference>
<accession>A0AAV0B9N1</accession>
<evidence type="ECO:0000313" key="3">
    <source>
        <dbReference type="EMBL" id="CAH7683729.1"/>
    </source>
</evidence>
<organism evidence="3 4">
    <name type="scientific">Phakopsora pachyrhizi</name>
    <name type="common">Asian soybean rust disease fungus</name>
    <dbReference type="NCBI Taxonomy" id="170000"/>
    <lineage>
        <taxon>Eukaryota</taxon>
        <taxon>Fungi</taxon>
        <taxon>Dikarya</taxon>
        <taxon>Basidiomycota</taxon>
        <taxon>Pucciniomycotina</taxon>
        <taxon>Pucciniomycetes</taxon>
        <taxon>Pucciniales</taxon>
        <taxon>Phakopsoraceae</taxon>
        <taxon>Phakopsora</taxon>
    </lineage>
</organism>
<dbReference type="InterPro" id="IPR001424">
    <property type="entry name" value="SOD_Cu_Zn_dom"/>
</dbReference>
<dbReference type="InterPro" id="IPR036423">
    <property type="entry name" value="SOD-like_Cu/Zn_dom_sf"/>
</dbReference>
<proteinExistence type="predicted"/>
<reference evidence="3" key="1">
    <citation type="submission" date="2022-06" db="EMBL/GenBank/DDBJ databases">
        <authorList>
            <consortium name="SYNGENTA / RWTH Aachen University"/>
        </authorList>
    </citation>
    <scope>NUCLEOTIDE SEQUENCE</scope>
</reference>
<dbReference type="GO" id="GO:0005507">
    <property type="term" value="F:copper ion binding"/>
    <property type="evidence" value="ECO:0007669"/>
    <property type="project" value="InterPro"/>
</dbReference>
<comment type="caution">
    <text evidence="3">The sequence shown here is derived from an EMBL/GenBank/DDBJ whole genome shotgun (WGS) entry which is preliminary data.</text>
</comment>
<dbReference type="PANTHER" id="PTHR10003">
    <property type="entry name" value="SUPEROXIDE DISMUTASE CU-ZN -RELATED"/>
    <property type="match status" value="1"/>
</dbReference>
<protein>
    <submittedName>
        <fullName evidence="3">Superoxide dismutase</fullName>
    </submittedName>
</protein>
<name>A0AAV0B9N1_PHAPC</name>
<feature type="domain" description="Superoxide dismutase copper/zinc binding" evidence="2">
    <location>
        <begin position="79"/>
        <end position="195"/>
    </location>
</feature>
<evidence type="ECO:0000256" key="1">
    <source>
        <dbReference type="SAM" id="MobiDB-lite"/>
    </source>
</evidence>
<evidence type="ECO:0000259" key="2">
    <source>
        <dbReference type="Pfam" id="PF00080"/>
    </source>
</evidence>
<dbReference type="InterPro" id="IPR024134">
    <property type="entry name" value="SOD_Cu/Zn_/chaperone"/>
</dbReference>